<dbReference type="InterPro" id="IPR036034">
    <property type="entry name" value="PDZ_sf"/>
</dbReference>
<dbReference type="EMBL" id="JACHGW010000007">
    <property type="protein sequence ID" value="MBB6053604.1"/>
    <property type="molecule type" value="Genomic_DNA"/>
</dbReference>
<evidence type="ECO:0008006" key="3">
    <source>
        <dbReference type="Google" id="ProtNLM"/>
    </source>
</evidence>
<dbReference type="InterPro" id="IPR006626">
    <property type="entry name" value="PbH1"/>
</dbReference>
<dbReference type="SUPFAM" id="SSF50156">
    <property type="entry name" value="PDZ domain-like"/>
    <property type="match status" value="1"/>
</dbReference>
<reference evidence="1 2" key="1">
    <citation type="submission" date="2020-08" db="EMBL/GenBank/DDBJ databases">
        <title>Genomic Encyclopedia of Type Strains, Phase IV (KMG-IV): sequencing the most valuable type-strain genomes for metagenomic binning, comparative biology and taxonomic classification.</title>
        <authorList>
            <person name="Goeker M."/>
        </authorList>
    </citation>
    <scope>NUCLEOTIDE SEQUENCE [LARGE SCALE GENOMIC DNA]</scope>
    <source>
        <strain evidence="1 2">DSM 23562</strain>
    </source>
</reference>
<dbReference type="Proteomes" id="UP000520814">
    <property type="component" value="Unassembled WGS sequence"/>
</dbReference>
<dbReference type="InterPro" id="IPR012334">
    <property type="entry name" value="Pectin_lyas_fold"/>
</dbReference>
<dbReference type="Gene3D" id="2.30.42.10">
    <property type="match status" value="1"/>
</dbReference>
<dbReference type="SUPFAM" id="SSF51126">
    <property type="entry name" value="Pectin lyase-like"/>
    <property type="match status" value="1"/>
</dbReference>
<dbReference type="AlphaFoldDB" id="A0A7W9SWP3"/>
<comment type="caution">
    <text evidence="1">The sequence shown here is derived from an EMBL/GenBank/DDBJ whole genome shotgun (WGS) entry which is preliminary data.</text>
</comment>
<evidence type="ECO:0000313" key="1">
    <source>
        <dbReference type="EMBL" id="MBB6053604.1"/>
    </source>
</evidence>
<organism evidence="1 2">
    <name type="scientific">Armatimonas rosea</name>
    <dbReference type="NCBI Taxonomy" id="685828"/>
    <lineage>
        <taxon>Bacteria</taxon>
        <taxon>Bacillati</taxon>
        <taxon>Armatimonadota</taxon>
        <taxon>Armatimonadia</taxon>
        <taxon>Armatimonadales</taxon>
        <taxon>Armatimonadaceae</taxon>
        <taxon>Armatimonas</taxon>
    </lineage>
</organism>
<dbReference type="InterPro" id="IPR011050">
    <property type="entry name" value="Pectin_lyase_fold/virulence"/>
</dbReference>
<proteinExistence type="predicted"/>
<dbReference type="PANTHER" id="PTHR36453:SF1">
    <property type="entry name" value="RIGHT HANDED BETA HELIX DOMAIN-CONTAINING PROTEIN"/>
    <property type="match status" value="1"/>
</dbReference>
<protein>
    <recommendedName>
        <fullName evidence="3">Peptide-binding protein</fullName>
    </recommendedName>
</protein>
<dbReference type="SMART" id="SM00710">
    <property type="entry name" value="PbH1"/>
    <property type="match status" value="3"/>
</dbReference>
<sequence>MAEFFVAPGGVDSNAGTKARPFATLARAQEAARKAGGGTVTLRAGTYYLPETLVLTERDSGTTWRAARGEEAVVSGGTKLDLAWEPSRGGIWKAATPAGLTLDQLFVNGERQHMARYPNFDPSVRHFNGYAADAFSKERASRWANPTGAFLHAMHRHEWGDFHYRVTGKNADGTLAYEGGWQNNRRLGMHETFRMVENVFEELDAPGEWFHDEKANLLYFYPPEGLALKTAVVEAVRLRHLVELRGTSRVALRGLTFRHAARTFMDNKEPLQRSDWTCYRGGALYLTGTESCTIEDCLLDQLGGNAIFVSGKNRRVTVRGCHIVKAGANGVAFIGEAAAVRSPLFEYGERQTLAALDRTPGPKTDDFPTDCLVEDCLIHETGRVEKQTAPVQIEIARRITVRHCSLYDVPRAGLNIGDGCFGGHVVEHCDIFNTVLETGDHGSFNSWGRDRYWGLKDVDLNTVTLGENRNLPLLDVVEPNILRNNRWRCDHGWDIDLDDGSSHYELRNNLCLHGGIKLREGFYRVCENNVMVNNSFHPHVWYGNSQDVFRRNIVFSSYKPIGMKAPWGKECDTNLWHVPGQKTPLPATELQKQNGAEAHSIQADAQFVNPTRGDYRVKPGSPALALGFVNFPMDAFGVRKPALKALAKTPELPVNGATEANTLRTAAPRTWLGARVKNIVGLGEVSAYGLPGESGVLVLAVPVTSPLARAGVKNNDVIVALGDKRIATTADLPTTLSATKVTFYRDQQRLVRELVL</sequence>
<gene>
    <name evidence="1" type="ORF">HNQ39_005439</name>
</gene>
<dbReference type="PANTHER" id="PTHR36453">
    <property type="entry name" value="SECRETED PROTEIN-RELATED"/>
    <property type="match status" value="1"/>
</dbReference>
<keyword evidence="2" id="KW-1185">Reference proteome</keyword>
<name>A0A7W9SWP3_ARMRO</name>
<dbReference type="Gene3D" id="2.160.20.10">
    <property type="entry name" value="Single-stranded right-handed beta-helix, Pectin lyase-like"/>
    <property type="match status" value="2"/>
</dbReference>
<dbReference type="RefSeq" id="WP_184203693.1">
    <property type="nucleotide sequence ID" value="NZ_JACHGW010000007.1"/>
</dbReference>
<accession>A0A7W9SWP3</accession>
<evidence type="ECO:0000313" key="2">
    <source>
        <dbReference type="Proteomes" id="UP000520814"/>
    </source>
</evidence>